<evidence type="ECO:0000313" key="2">
    <source>
        <dbReference type="EMBL" id="CAB3733132.1"/>
    </source>
</evidence>
<reference evidence="2 3" key="1">
    <citation type="submission" date="2020-04" db="EMBL/GenBank/DDBJ databases">
        <authorList>
            <person name="De Canck E."/>
        </authorList>
    </citation>
    <scope>NUCLEOTIDE SEQUENCE [LARGE SCALE GENOMIC DNA]</scope>
    <source>
        <strain evidence="2 3">LMG 27174</strain>
    </source>
</reference>
<evidence type="ECO:0000256" key="1">
    <source>
        <dbReference type="SAM" id="MobiDB-lite"/>
    </source>
</evidence>
<dbReference type="RefSeq" id="WP_158244485.1">
    <property type="nucleotide sequence ID" value="NZ_CADIJZ010000029.1"/>
</dbReference>
<proteinExistence type="predicted"/>
<dbReference type="AlphaFoldDB" id="A0A6J5CBT6"/>
<feature type="region of interest" description="Disordered" evidence="1">
    <location>
        <begin position="20"/>
        <end position="45"/>
    </location>
</feature>
<accession>A0A6J5CBT6</accession>
<gene>
    <name evidence="2" type="ORF">LMG27174_05997</name>
</gene>
<sequence>MSSLVIRNLSRARELDRRAMSAVSGGTGSGGPGVPSLCDRNVAAV</sequence>
<protein>
    <submittedName>
        <fullName evidence="2">Uncharacterized protein</fullName>
    </submittedName>
</protein>
<dbReference type="EMBL" id="CADIJZ010000029">
    <property type="protein sequence ID" value="CAB3733132.1"/>
    <property type="molecule type" value="Genomic_DNA"/>
</dbReference>
<evidence type="ECO:0000313" key="3">
    <source>
        <dbReference type="Proteomes" id="UP000494205"/>
    </source>
</evidence>
<dbReference type="Proteomes" id="UP000494205">
    <property type="component" value="Unassembled WGS sequence"/>
</dbReference>
<name>A0A6J5CBT6_9BURK</name>
<organism evidence="2 3">
    <name type="scientific">Paraburkholderia rhynchosiae</name>
    <dbReference type="NCBI Taxonomy" id="487049"/>
    <lineage>
        <taxon>Bacteria</taxon>
        <taxon>Pseudomonadati</taxon>
        <taxon>Pseudomonadota</taxon>
        <taxon>Betaproteobacteria</taxon>
        <taxon>Burkholderiales</taxon>
        <taxon>Burkholderiaceae</taxon>
        <taxon>Paraburkholderia</taxon>
    </lineage>
</organism>